<dbReference type="Proteomes" id="UP001642484">
    <property type="component" value="Unassembled WGS sequence"/>
</dbReference>
<protein>
    <submittedName>
        <fullName evidence="1">Uncharacterized protein</fullName>
    </submittedName>
</protein>
<dbReference type="InterPro" id="IPR002110">
    <property type="entry name" value="Ankyrin_rpt"/>
</dbReference>
<evidence type="ECO:0000313" key="2">
    <source>
        <dbReference type="Proteomes" id="UP001642484"/>
    </source>
</evidence>
<dbReference type="EMBL" id="CAXAMN010004180">
    <property type="protein sequence ID" value="CAK9008129.1"/>
    <property type="molecule type" value="Genomic_DNA"/>
</dbReference>
<evidence type="ECO:0000313" key="1">
    <source>
        <dbReference type="EMBL" id="CAK9008129.1"/>
    </source>
</evidence>
<dbReference type="InterPro" id="IPR036770">
    <property type="entry name" value="Ankyrin_rpt-contain_sf"/>
</dbReference>
<dbReference type="Gene3D" id="1.25.40.20">
    <property type="entry name" value="Ankyrin repeat-containing domain"/>
    <property type="match status" value="1"/>
</dbReference>
<accession>A0ABP0J197</accession>
<dbReference type="SUPFAM" id="SSF48403">
    <property type="entry name" value="Ankyrin repeat"/>
    <property type="match status" value="1"/>
</dbReference>
<dbReference type="Pfam" id="PF12796">
    <property type="entry name" value="Ank_2"/>
    <property type="match status" value="1"/>
</dbReference>
<gene>
    <name evidence="1" type="ORF">CCMP2556_LOCUS9133</name>
</gene>
<organism evidence="1 2">
    <name type="scientific">Durusdinium trenchii</name>
    <dbReference type="NCBI Taxonomy" id="1381693"/>
    <lineage>
        <taxon>Eukaryota</taxon>
        <taxon>Sar</taxon>
        <taxon>Alveolata</taxon>
        <taxon>Dinophyceae</taxon>
        <taxon>Suessiales</taxon>
        <taxon>Symbiodiniaceae</taxon>
        <taxon>Durusdinium</taxon>
    </lineage>
</organism>
<dbReference type="PROSITE" id="PS50088">
    <property type="entry name" value="ANK_REPEAT"/>
    <property type="match status" value="1"/>
</dbReference>
<reference evidence="1 2" key="1">
    <citation type="submission" date="2024-02" db="EMBL/GenBank/DDBJ databases">
        <authorList>
            <person name="Chen Y."/>
            <person name="Shah S."/>
            <person name="Dougan E. K."/>
            <person name="Thang M."/>
            <person name="Chan C."/>
        </authorList>
    </citation>
    <scope>NUCLEOTIDE SEQUENCE [LARGE SCALE GENOMIC DNA]</scope>
</reference>
<dbReference type="PANTHER" id="PTHR24171:SF8">
    <property type="entry name" value="BRCA1-ASSOCIATED RING DOMAIN PROTEIN 1"/>
    <property type="match status" value="1"/>
</dbReference>
<comment type="caution">
    <text evidence="1">The sequence shown here is derived from an EMBL/GenBank/DDBJ whole genome shotgun (WGS) entry which is preliminary data.</text>
</comment>
<dbReference type="PANTHER" id="PTHR24171">
    <property type="entry name" value="ANKYRIN REPEAT DOMAIN-CONTAINING PROTEIN 39-RELATED"/>
    <property type="match status" value="1"/>
</dbReference>
<name>A0ABP0J197_9DINO</name>
<sequence>MGSAGSLAKEAHEATDDELCTVLRSLSSDSLARVKKALTLARSADPLTQTGVVAAGEDEDGVDEALAKELAEQEKLFLKCLRKRAERETKRKQEKEEKRAAAKKLKEQALEAAFDNELDLLLKLFDQGVEPECADEHGTTLLSEACAGNAKEVVEMLLGEACDPNAIGRYHRSPLWRAAYAGNHELIRMLLRSGGDPRECDEQGARPIDVASNAESREFLVTWDPSSTDRIKEDKRKAAKNAEKEEKAKFQRQQQELSDSLEEAERKRQVSRSELVRARKLLADYRQQKVSFAEQGAAEKIAELEPLIEGAEASVKLFEASVQEWEWKSSRARLKMSDLEQAKKEKEAKAAGKFRGFRVQVSCESLEDLDFLLPRLNKSLEAVEDFSWKDVDLVSGDSLIREGAFKHLKASEFNKNFLETYGRLPAEPEETEEGAENEEPPFPITLGFARGFNRVIPIKAIADVLLKDVGGLRAQDGRWPFVVDPSGRTSTFIKYTGAAVYTIVELQDMESMRLRRALLNSMLNGGAILIDLGSFDMKIEVVAEKFNDLEKGLFAKLLDRSVLYSYLFPRRFKTLITKELAKDFQISAFLDTALEKFVFGFVTSFSDPDLEFAKQFYTVSVKNEDDEP</sequence>
<proteinExistence type="predicted"/>
<dbReference type="SMART" id="SM00248">
    <property type="entry name" value="ANK"/>
    <property type="match status" value="2"/>
</dbReference>
<keyword evidence="2" id="KW-1185">Reference proteome</keyword>